<dbReference type="EMBL" id="BSYO01000003">
    <property type="protein sequence ID" value="GMH02671.1"/>
    <property type="molecule type" value="Genomic_DNA"/>
</dbReference>
<reference evidence="1" key="1">
    <citation type="submission" date="2023-05" db="EMBL/GenBank/DDBJ databases">
        <title>Nepenthes gracilis genome sequencing.</title>
        <authorList>
            <person name="Fukushima K."/>
        </authorList>
    </citation>
    <scope>NUCLEOTIDE SEQUENCE</scope>
    <source>
        <strain evidence="1">SING2019-196</strain>
    </source>
</reference>
<evidence type="ECO:0000313" key="1">
    <source>
        <dbReference type="EMBL" id="GMH02671.1"/>
    </source>
</evidence>
<evidence type="ECO:0000313" key="2">
    <source>
        <dbReference type="Proteomes" id="UP001279734"/>
    </source>
</evidence>
<name>A0AAD3XFH2_NEPGR</name>
<keyword evidence="2" id="KW-1185">Reference proteome</keyword>
<comment type="caution">
    <text evidence="1">The sequence shown here is derived from an EMBL/GenBank/DDBJ whole genome shotgun (WGS) entry which is preliminary data.</text>
</comment>
<accession>A0AAD3XFH2</accession>
<gene>
    <name evidence="1" type="ORF">Nepgr_004510</name>
</gene>
<organism evidence="1 2">
    <name type="scientific">Nepenthes gracilis</name>
    <name type="common">Slender pitcher plant</name>
    <dbReference type="NCBI Taxonomy" id="150966"/>
    <lineage>
        <taxon>Eukaryota</taxon>
        <taxon>Viridiplantae</taxon>
        <taxon>Streptophyta</taxon>
        <taxon>Embryophyta</taxon>
        <taxon>Tracheophyta</taxon>
        <taxon>Spermatophyta</taxon>
        <taxon>Magnoliopsida</taxon>
        <taxon>eudicotyledons</taxon>
        <taxon>Gunneridae</taxon>
        <taxon>Pentapetalae</taxon>
        <taxon>Caryophyllales</taxon>
        <taxon>Nepenthaceae</taxon>
        <taxon>Nepenthes</taxon>
    </lineage>
</organism>
<proteinExistence type="predicted"/>
<dbReference type="Proteomes" id="UP001279734">
    <property type="component" value="Unassembled WGS sequence"/>
</dbReference>
<dbReference type="AlphaFoldDB" id="A0AAD3XFH2"/>
<protein>
    <submittedName>
        <fullName evidence="1">Uncharacterized protein</fullName>
    </submittedName>
</protein>
<sequence length="124" mass="14322">MGDQIQGQQGTLEQQQKVVHEQHAAAAAVMDQFTFNFGGEEEAGSMLQLSTLAPHHSYPYRLQPTQPNLQDSNILHRHGRYGTYLPIYYYILHTFYVHRDEYEIHKIMKQQASGIVTLVFVNLF</sequence>